<keyword evidence="4" id="KW-1185">Reference proteome</keyword>
<feature type="region of interest" description="Disordered" evidence="1">
    <location>
        <begin position="29"/>
        <end position="48"/>
    </location>
</feature>
<sequence length="370" mass="41222">MLLRSIRARSLFPPPSLSLHRPFTLTHPQRHLSNKTAKSPNSPPHSDRAQIGIRQFLTDLNLSYSLPIGFALGVGLYAYIQSQLPEDSDGQARTLLSSKEPLPPLIELPKPDHTFVLDPSTQISFPTEICLSESCSNDDEKKRLRLIGVGVRTISFLGIKVYSIGFYVDESLLRALRVIPGWNTDITKEKLLFTNFNDVKPSSVSRPSEQELTTTTTGTTTSVVKPISGENLMRNLISAPVNFAIRIAPAKSTDFTHLRDGFCRSITARVSRAVKQGLLTDFEAERASESIKTFRNFFPAGVSVPKGKSILLRKTSNDSLVIEYDGRTLGELKDRIITQEIFLAYFADIDPISVKFKEAVAEGFEKFYNN</sequence>
<dbReference type="AlphaFoldDB" id="A0A9P6NDY7"/>
<dbReference type="Pfam" id="PF16035">
    <property type="entry name" value="Chalcone_2"/>
    <property type="match status" value="1"/>
</dbReference>
<dbReference type="InterPro" id="IPR016088">
    <property type="entry name" value="Chalcone_isomerase_3-sand"/>
</dbReference>
<dbReference type="OrthoDB" id="18193at2759"/>
<dbReference type="PANTHER" id="PTHR47284:SF3">
    <property type="entry name" value="FATTY-ACID-BINDING PROTEIN 2"/>
    <property type="match status" value="1"/>
</dbReference>
<comment type="caution">
    <text evidence="3">The sequence shown here is derived from an EMBL/GenBank/DDBJ whole genome shotgun (WGS) entry which is preliminary data.</text>
</comment>
<dbReference type="Proteomes" id="UP000886653">
    <property type="component" value="Unassembled WGS sequence"/>
</dbReference>
<dbReference type="Gene3D" id="3.50.70.10">
    <property type="match status" value="1"/>
</dbReference>
<dbReference type="EMBL" id="MU167366">
    <property type="protein sequence ID" value="KAG0141916.1"/>
    <property type="molecule type" value="Genomic_DNA"/>
</dbReference>
<evidence type="ECO:0000313" key="3">
    <source>
        <dbReference type="EMBL" id="KAG0141916.1"/>
    </source>
</evidence>
<evidence type="ECO:0000259" key="2">
    <source>
        <dbReference type="Pfam" id="PF16035"/>
    </source>
</evidence>
<protein>
    <recommendedName>
        <fullName evidence="2">Chalcone isomerase domain-containing protein</fullName>
    </recommendedName>
</protein>
<dbReference type="PANTHER" id="PTHR47284">
    <property type="entry name" value="FATTY-ACID-BINDING PROTEIN 2"/>
    <property type="match status" value="1"/>
</dbReference>
<evidence type="ECO:0000313" key="4">
    <source>
        <dbReference type="Proteomes" id="UP000886653"/>
    </source>
</evidence>
<gene>
    <name evidence="3" type="ORF">CROQUDRAFT_663169</name>
</gene>
<evidence type="ECO:0000256" key="1">
    <source>
        <dbReference type="SAM" id="MobiDB-lite"/>
    </source>
</evidence>
<dbReference type="InterPro" id="IPR016087">
    <property type="entry name" value="Chalcone_isomerase"/>
</dbReference>
<proteinExistence type="predicted"/>
<organism evidence="3 4">
    <name type="scientific">Cronartium quercuum f. sp. fusiforme G11</name>
    <dbReference type="NCBI Taxonomy" id="708437"/>
    <lineage>
        <taxon>Eukaryota</taxon>
        <taxon>Fungi</taxon>
        <taxon>Dikarya</taxon>
        <taxon>Basidiomycota</taxon>
        <taxon>Pucciniomycotina</taxon>
        <taxon>Pucciniomycetes</taxon>
        <taxon>Pucciniales</taxon>
        <taxon>Coleosporiaceae</taxon>
        <taxon>Cronartium</taxon>
    </lineage>
</organism>
<reference evidence="3" key="1">
    <citation type="submission" date="2013-11" db="EMBL/GenBank/DDBJ databases">
        <title>Genome sequence of the fusiform rust pathogen reveals effectors for host alternation and coevolution with pine.</title>
        <authorList>
            <consortium name="DOE Joint Genome Institute"/>
            <person name="Smith K."/>
            <person name="Pendleton A."/>
            <person name="Kubisiak T."/>
            <person name="Anderson C."/>
            <person name="Salamov A."/>
            <person name="Aerts A."/>
            <person name="Riley R."/>
            <person name="Clum A."/>
            <person name="Lindquist E."/>
            <person name="Ence D."/>
            <person name="Campbell M."/>
            <person name="Kronenberg Z."/>
            <person name="Feau N."/>
            <person name="Dhillon B."/>
            <person name="Hamelin R."/>
            <person name="Burleigh J."/>
            <person name="Smith J."/>
            <person name="Yandell M."/>
            <person name="Nelson C."/>
            <person name="Grigoriev I."/>
            <person name="Davis J."/>
        </authorList>
    </citation>
    <scope>NUCLEOTIDE SEQUENCE</scope>
    <source>
        <strain evidence="3">G11</strain>
    </source>
</reference>
<dbReference type="GO" id="GO:0016872">
    <property type="term" value="F:intramolecular lyase activity"/>
    <property type="evidence" value="ECO:0007669"/>
    <property type="project" value="InterPro"/>
</dbReference>
<accession>A0A9P6NDY7</accession>
<feature type="domain" description="Chalcone isomerase" evidence="2">
    <location>
        <begin position="143"/>
        <end position="361"/>
    </location>
</feature>
<dbReference type="SUPFAM" id="SSF54626">
    <property type="entry name" value="Chalcone isomerase"/>
    <property type="match status" value="2"/>
</dbReference>
<dbReference type="InterPro" id="IPR036298">
    <property type="entry name" value="Chalcone_isomerase_sf"/>
</dbReference>
<name>A0A9P6NDY7_9BASI</name>